<dbReference type="Gene3D" id="3.90.180.10">
    <property type="entry name" value="Medium-chain alcohol dehydrogenases, catalytic domain"/>
    <property type="match status" value="1"/>
</dbReference>
<dbReference type="SUPFAM" id="SSF51735">
    <property type="entry name" value="NAD(P)-binding Rossmann-fold domains"/>
    <property type="match status" value="1"/>
</dbReference>
<evidence type="ECO:0000259" key="7">
    <source>
        <dbReference type="SMART" id="SM00829"/>
    </source>
</evidence>
<protein>
    <submittedName>
        <fullName evidence="8">L-iditol 2-dehydrogenase</fullName>
    </submittedName>
</protein>
<dbReference type="InterPro" id="IPR011032">
    <property type="entry name" value="GroES-like_sf"/>
</dbReference>
<evidence type="ECO:0000256" key="5">
    <source>
        <dbReference type="ARBA" id="ARBA00023002"/>
    </source>
</evidence>
<feature type="domain" description="Enoyl reductase (ER)" evidence="7">
    <location>
        <begin position="13"/>
        <end position="346"/>
    </location>
</feature>
<dbReference type="PROSITE" id="PS00059">
    <property type="entry name" value="ADH_ZINC"/>
    <property type="match status" value="1"/>
</dbReference>
<dbReference type="InterPro" id="IPR020843">
    <property type="entry name" value="ER"/>
</dbReference>
<dbReference type="AlphaFoldDB" id="A0A1M6J744"/>
<evidence type="ECO:0000256" key="4">
    <source>
        <dbReference type="ARBA" id="ARBA00022833"/>
    </source>
</evidence>
<accession>A0A1M6J744</accession>
<evidence type="ECO:0000256" key="6">
    <source>
        <dbReference type="RuleBase" id="RU361277"/>
    </source>
</evidence>
<keyword evidence="3 6" id="KW-0479">Metal-binding</keyword>
<gene>
    <name evidence="8" type="ORF">SAMN02745243_00569</name>
</gene>
<dbReference type="PANTHER" id="PTHR43161:SF9">
    <property type="entry name" value="SORBITOL DEHYDROGENASE"/>
    <property type="match status" value="1"/>
</dbReference>
<keyword evidence="9" id="KW-1185">Reference proteome</keyword>
<keyword evidence="5" id="KW-0560">Oxidoreductase</keyword>
<dbReference type="STRING" id="1121950.SAMN02745243_00569"/>
<dbReference type="OrthoDB" id="9769198at2"/>
<dbReference type="InterPro" id="IPR002328">
    <property type="entry name" value="ADH_Zn_CS"/>
</dbReference>
<evidence type="ECO:0000256" key="2">
    <source>
        <dbReference type="ARBA" id="ARBA00008072"/>
    </source>
</evidence>
<proteinExistence type="inferred from homology"/>
<name>A0A1M6J744_9FIRM</name>
<dbReference type="InterPro" id="IPR013154">
    <property type="entry name" value="ADH-like_N"/>
</dbReference>
<evidence type="ECO:0000256" key="1">
    <source>
        <dbReference type="ARBA" id="ARBA00001947"/>
    </source>
</evidence>
<dbReference type="EMBL" id="FQZY01000008">
    <property type="protein sequence ID" value="SHJ42491.1"/>
    <property type="molecule type" value="Genomic_DNA"/>
</dbReference>
<dbReference type="Gene3D" id="3.40.50.720">
    <property type="entry name" value="NAD(P)-binding Rossmann-like Domain"/>
    <property type="match status" value="1"/>
</dbReference>
<dbReference type="SMART" id="SM00829">
    <property type="entry name" value="PKS_ER"/>
    <property type="match status" value="1"/>
</dbReference>
<evidence type="ECO:0000256" key="3">
    <source>
        <dbReference type="ARBA" id="ARBA00022723"/>
    </source>
</evidence>
<dbReference type="Pfam" id="PF00107">
    <property type="entry name" value="ADH_zinc_N"/>
    <property type="match status" value="1"/>
</dbReference>
<dbReference type="RefSeq" id="WP_073104675.1">
    <property type="nucleotide sequence ID" value="NZ_FQZY01000008.1"/>
</dbReference>
<sequence>MVEGKMKVCVLTGKQKLEWAEYDIPQAGPGELQIKLEYVGVCGSDLHFYQEGCLANWTLDGPLALGHEPGGVVTGIGEGVEGFAVGDKISIEPAVPCGKCEDCRKGNYNLCKDIKMLAIPGERDGVNAEYCVHDASMCYKLPEGVSTMAGGLIEPLAVGMHATELSNAKIGESAIVLGSGCIGLCTIMSLKARGVSEIYVADVMDKRLEKAMELGATRVFNSRNESIEEFAKTLPGGGVDQVYECAGNRITTLQSCRLIKRAGKVTLVGVSPEPVLELDIATLNAMEGTVYSVYRYRNLWDKAIKAVASGDIPVEKVVSHIFAFDDCIHAIQYSLEHKDEVIKAVVSMVDKENKVIS</sequence>
<dbReference type="PANTHER" id="PTHR43161">
    <property type="entry name" value="SORBITOL DEHYDROGENASE"/>
    <property type="match status" value="1"/>
</dbReference>
<comment type="similarity">
    <text evidence="2 6">Belongs to the zinc-containing alcohol dehydrogenase family.</text>
</comment>
<dbReference type="Pfam" id="PF08240">
    <property type="entry name" value="ADH_N"/>
    <property type="match status" value="1"/>
</dbReference>
<dbReference type="SUPFAM" id="SSF50129">
    <property type="entry name" value="GroES-like"/>
    <property type="match status" value="1"/>
</dbReference>
<dbReference type="GO" id="GO:0016491">
    <property type="term" value="F:oxidoreductase activity"/>
    <property type="evidence" value="ECO:0007669"/>
    <property type="project" value="UniProtKB-KW"/>
</dbReference>
<comment type="cofactor">
    <cofactor evidence="1 6">
        <name>Zn(2+)</name>
        <dbReference type="ChEBI" id="CHEBI:29105"/>
    </cofactor>
</comment>
<reference evidence="8 9" key="1">
    <citation type="submission" date="2016-11" db="EMBL/GenBank/DDBJ databases">
        <authorList>
            <person name="Jaros S."/>
            <person name="Januszkiewicz K."/>
            <person name="Wedrychowicz H."/>
        </authorList>
    </citation>
    <scope>NUCLEOTIDE SEQUENCE [LARGE SCALE GENOMIC DNA]</scope>
    <source>
        <strain evidence="8 9">DSM 15480</strain>
    </source>
</reference>
<dbReference type="InterPro" id="IPR013149">
    <property type="entry name" value="ADH-like_C"/>
</dbReference>
<dbReference type="InterPro" id="IPR036291">
    <property type="entry name" value="NAD(P)-bd_dom_sf"/>
</dbReference>
<organism evidence="8 9">
    <name type="scientific">Hespellia stercorisuis DSM 15480</name>
    <dbReference type="NCBI Taxonomy" id="1121950"/>
    <lineage>
        <taxon>Bacteria</taxon>
        <taxon>Bacillati</taxon>
        <taxon>Bacillota</taxon>
        <taxon>Clostridia</taxon>
        <taxon>Lachnospirales</taxon>
        <taxon>Lachnospiraceae</taxon>
        <taxon>Hespellia</taxon>
    </lineage>
</organism>
<dbReference type="Proteomes" id="UP000184301">
    <property type="component" value="Unassembled WGS sequence"/>
</dbReference>
<dbReference type="GO" id="GO:0008270">
    <property type="term" value="F:zinc ion binding"/>
    <property type="evidence" value="ECO:0007669"/>
    <property type="project" value="InterPro"/>
</dbReference>
<evidence type="ECO:0000313" key="9">
    <source>
        <dbReference type="Proteomes" id="UP000184301"/>
    </source>
</evidence>
<evidence type="ECO:0000313" key="8">
    <source>
        <dbReference type="EMBL" id="SHJ42491.1"/>
    </source>
</evidence>
<keyword evidence="4 6" id="KW-0862">Zinc</keyword>